<organism evidence="1 2">
    <name type="scientific">Agreia bicolorata</name>
    <dbReference type="NCBI Taxonomy" id="110935"/>
    <lineage>
        <taxon>Bacteria</taxon>
        <taxon>Bacillati</taxon>
        <taxon>Actinomycetota</taxon>
        <taxon>Actinomycetes</taxon>
        <taxon>Micrococcales</taxon>
        <taxon>Microbacteriaceae</taxon>
        <taxon>Agreia</taxon>
    </lineage>
</organism>
<protein>
    <recommendedName>
        <fullName evidence="3">Alpha/beta hydrolase family protein</fullName>
    </recommendedName>
</protein>
<dbReference type="Proteomes" id="UP000189735">
    <property type="component" value="Unassembled WGS sequence"/>
</dbReference>
<sequence length="477" mass="48850">MNSDTDELVVSGGGSFAVSTDEIATTAFRLRFIEAEALAAAARLRGLQLCLDPLVAAQAPTVPTLVLQAAHDLEQASRSAGELDFSLRLAAEAYGMVENTMVDGIRMTSGVIGNVLGHIAPFLLLAGAPFLAAAGSGVLLGLALRPGTSRNPADAAAWMREHPELANNPAISAAVRLLFSSSDDIIAGLLGVPPGAGALIGDEGLGMFGIKEAAGLVLVAAGVAGAGGAGRRALVETPVRTTRVSTSSVTAPSSMSDLASRMPATSSAGSQIKIEKYVDAEGTPSYIVYLGGTVDMNAMPTGEAFDMTSNIQSMSAGDGASYRAAVEAMRDAGIQPGDPVFEVGYSQGGLLAVQLEQSGDYNVQGVVTLGSPVGQLETAAPTLTIAHTEDLVPALGGLDTVSGDDRVLVRRSLYDDAPIPTGDAFPSHNLGAYRETAELVDASKDPRVEKFIDNAASFLSGTAPGTAMEYRAERVDG</sequence>
<evidence type="ECO:0000313" key="2">
    <source>
        <dbReference type="Proteomes" id="UP000189735"/>
    </source>
</evidence>
<accession>A0A1T4Y5P4</accession>
<dbReference type="Gene3D" id="3.40.50.1820">
    <property type="entry name" value="alpha/beta hydrolase"/>
    <property type="match status" value="1"/>
</dbReference>
<gene>
    <name evidence="1" type="ORF">SAMN06295879_2280</name>
</gene>
<dbReference type="RefSeq" id="WP_078714488.1">
    <property type="nucleotide sequence ID" value="NZ_FUYG01000005.1"/>
</dbReference>
<dbReference type="EMBL" id="FUYG01000005">
    <property type="protein sequence ID" value="SKA96605.1"/>
    <property type="molecule type" value="Genomic_DNA"/>
</dbReference>
<evidence type="ECO:0000313" key="1">
    <source>
        <dbReference type="EMBL" id="SKA96605.1"/>
    </source>
</evidence>
<dbReference type="InterPro" id="IPR029058">
    <property type="entry name" value="AB_hydrolase_fold"/>
</dbReference>
<proteinExistence type="predicted"/>
<dbReference type="SUPFAM" id="SSF53474">
    <property type="entry name" value="alpha/beta-Hydrolases"/>
    <property type="match status" value="1"/>
</dbReference>
<reference evidence="2" key="1">
    <citation type="submission" date="2017-02" db="EMBL/GenBank/DDBJ databases">
        <authorList>
            <person name="Varghese N."/>
            <person name="Submissions S."/>
        </authorList>
    </citation>
    <scope>NUCLEOTIDE SEQUENCE [LARGE SCALE GENOMIC DNA]</scope>
    <source>
        <strain evidence="2">VKM Ac-2052</strain>
    </source>
</reference>
<dbReference type="AlphaFoldDB" id="A0A1T4Y5P4"/>
<evidence type="ECO:0008006" key="3">
    <source>
        <dbReference type="Google" id="ProtNLM"/>
    </source>
</evidence>
<name>A0A1T4Y5P4_9MICO</name>